<evidence type="ECO:0000259" key="3">
    <source>
        <dbReference type="Pfam" id="PF05547"/>
    </source>
</evidence>
<dbReference type="Pfam" id="PF05547">
    <property type="entry name" value="Peptidase_M6"/>
    <property type="match status" value="1"/>
</dbReference>
<proteinExistence type="predicted"/>
<accession>A0A9N8EC45</accession>
<dbReference type="GO" id="GO:0008233">
    <property type="term" value="F:peptidase activity"/>
    <property type="evidence" value="ECO:0007669"/>
    <property type="project" value="InterPro"/>
</dbReference>
<feature type="compositionally biased region" description="Low complexity" evidence="1">
    <location>
        <begin position="510"/>
        <end position="528"/>
    </location>
</feature>
<name>A0A9N8EC45_9STRA</name>
<keyword evidence="2" id="KW-0732">Signal</keyword>
<dbReference type="OrthoDB" id="44342at2759"/>
<reference evidence="4" key="1">
    <citation type="submission" date="2020-06" db="EMBL/GenBank/DDBJ databases">
        <authorList>
            <consortium name="Plant Systems Biology data submission"/>
        </authorList>
    </citation>
    <scope>NUCLEOTIDE SEQUENCE</scope>
    <source>
        <strain evidence="4">D6</strain>
    </source>
</reference>
<sequence length="639" mass="68989">MMGLPWTVISWLLWIPLAAVLGSSSHVYNHSSTGIITPVLAHPRLCENDDTDDNSCHGMVESMKRQWRQQQRRNLQRGSHNPNLGNFKALVLLVQFTDHGNRNLIPKATIEELWNGQIKDWFNVNSHGKYTVDPVIIDWQMTDNTEQYYAIGKSGLDPSLPKAMWPILNRLDAEPGWDWSQFDVDQDGKLDSVVMLHSGISAVVGGDDCFNTGFADRIWPHAYINSVDPNSWRSEDGNFKMGGYTVNSVYDDVCDDKPMTAGLTCHEYMHTFDLIDLYDGIDLSAAKGVGAWDVMGHPYGADHKGIPGLLSTWSKMAAEWITPTLITKDGVYTVQPAHDNPSAYRIELLKTADGLFDSKAEYLLIENRQPTGFFEKPLWGSGLLIVHVDDGAEGMNNRGYKGQDGWPQNGNHYQVAVVQKDGNYDLELNVNYGDEGDLFVPGDTLGPGKQSDGSIVYPNTDSYQGGNIVETGIVIEVLEQVGSDFTFRVSGITQQPTSGGGDVVVISNPTSAPAAPTTVPAAPTQEPTSGGGDVVVISNPTGVPAPTTTVPAPTTDVPAPTTNVPAPIAVSGASPTDAPRWVLTRPPFATQAPFDFPEFPLPEPAPTDPPTNSRAADAGVSVVPGLALVFAGLVAALGV</sequence>
<dbReference type="Proteomes" id="UP001153069">
    <property type="component" value="Unassembled WGS sequence"/>
</dbReference>
<dbReference type="NCBIfam" id="TIGR03296">
    <property type="entry name" value="M6dom_TIGR03296"/>
    <property type="match status" value="1"/>
</dbReference>
<dbReference type="GO" id="GO:0006508">
    <property type="term" value="P:proteolysis"/>
    <property type="evidence" value="ECO:0007669"/>
    <property type="project" value="InterPro"/>
</dbReference>
<protein>
    <submittedName>
        <fullName evidence="4">Immune inhibitor A peptidase M6</fullName>
    </submittedName>
</protein>
<feature type="signal peptide" evidence="2">
    <location>
        <begin position="1"/>
        <end position="22"/>
    </location>
</feature>
<feature type="region of interest" description="Disordered" evidence="1">
    <location>
        <begin position="597"/>
        <end position="616"/>
    </location>
</feature>
<comment type="caution">
    <text evidence="4">The sequence shown here is derived from an EMBL/GenBank/DDBJ whole genome shotgun (WGS) entry which is preliminary data.</text>
</comment>
<organism evidence="4 5">
    <name type="scientific">Seminavis robusta</name>
    <dbReference type="NCBI Taxonomy" id="568900"/>
    <lineage>
        <taxon>Eukaryota</taxon>
        <taxon>Sar</taxon>
        <taxon>Stramenopiles</taxon>
        <taxon>Ochrophyta</taxon>
        <taxon>Bacillariophyta</taxon>
        <taxon>Bacillariophyceae</taxon>
        <taxon>Bacillariophycidae</taxon>
        <taxon>Naviculales</taxon>
        <taxon>Naviculaceae</taxon>
        <taxon>Seminavis</taxon>
    </lineage>
</organism>
<feature type="region of interest" description="Disordered" evidence="1">
    <location>
        <begin position="510"/>
        <end position="529"/>
    </location>
</feature>
<dbReference type="EMBL" id="CAICTM010000739">
    <property type="protein sequence ID" value="CAB9515810.1"/>
    <property type="molecule type" value="Genomic_DNA"/>
</dbReference>
<evidence type="ECO:0000256" key="1">
    <source>
        <dbReference type="SAM" id="MobiDB-lite"/>
    </source>
</evidence>
<evidence type="ECO:0000256" key="2">
    <source>
        <dbReference type="SAM" id="SignalP"/>
    </source>
</evidence>
<dbReference type="PANTHER" id="PTHR41775:SF1">
    <property type="entry name" value="PEPTIDASE M6-LIKE DOMAIN-CONTAINING PROTEIN"/>
    <property type="match status" value="1"/>
</dbReference>
<evidence type="ECO:0000313" key="5">
    <source>
        <dbReference type="Proteomes" id="UP001153069"/>
    </source>
</evidence>
<feature type="compositionally biased region" description="Pro residues" evidence="1">
    <location>
        <begin position="599"/>
        <end position="609"/>
    </location>
</feature>
<evidence type="ECO:0000313" key="4">
    <source>
        <dbReference type="EMBL" id="CAB9515810.1"/>
    </source>
</evidence>
<dbReference type="AlphaFoldDB" id="A0A9N8EC45"/>
<gene>
    <name evidence="4" type="ORF">SEMRO_740_G195530.1</name>
</gene>
<feature type="chain" id="PRO_5040464224" evidence="2">
    <location>
        <begin position="23"/>
        <end position="639"/>
    </location>
</feature>
<keyword evidence="5" id="KW-1185">Reference proteome</keyword>
<dbReference type="PANTHER" id="PTHR41775">
    <property type="entry name" value="SECRETED PROTEIN-RELATED"/>
    <property type="match status" value="1"/>
</dbReference>
<feature type="domain" description="Peptidase M6-like" evidence="3">
    <location>
        <begin position="118"/>
        <end position="296"/>
    </location>
</feature>
<dbReference type="InterPro" id="IPR008757">
    <property type="entry name" value="Peptidase_M6-like_domain"/>
</dbReference>